<protein>
    <submittedName>
        <fullName evidence="6">Ribose and galactose chemoreceptor protein</fullName>
    </submittedName>
</protein>
<dbReference type="InterPro" id="IPR004090">
    <property type="entry name" value="Chemotax_Me-accpt_rcpt"/>
</dbReference>
<keyword evidence="6" id="KW-0675">Receptor</keyword>
<dbReference type="Proteomes" id="UP000255108">
    <property type="component" value="Unassembled WGS sequence"/>
</dbReference>
<evidence type="ECO:0000313" key="6">
    <source>
        <dbReference type="EMBL" id="STR44862.1"/>
    </source>
</evidence>
<evidence type="ECO:0000313" key="7">
    <source>
        <dbReference type="Proteomes" id="UP000255108"/>
    </source>
</evidence>
<dbReference type="EMBL" id="UGHR01000003">
    <property type="protein sequence ID" value="STR44862.1"/>
    <property type="molecule type" value="Genomic_DNA"/>
</dbReference>
<sequence>MRDLKIIWKIMLPAGLLTLVTLGIVLLTLHAIASISGLASQALDENARRVFLANQAAFHITSTTTDDRNQIHAWTTQMEDSAEKQFQVNLDNGRNALNSLYAIEKDASRRAIINQVRSQLLQFEKIDKEAFKLTRLGQPTEAYALINGDAYRAYKTAMSHLSQLVKLEENDIAIARKQIDIRGKNTFWTVLITALGGFLISIAAVLLSTQQILRQLGGEPAYAVSVARQVAAGDLSLDVLVHAKDQNSLLFAMRQMVEKLNSIVIRLRNATEETYSSSSEVASAAQLVCKNTSINADILRESSISIDNLSIHTSQNTHTAHITDSMARQSTLDARSGCESVQKTTLAMRKIAKEILIIDDIAYQTNLLALNAAIEAARAGANGKSFAVVAAEVRKLAERCQLAAQEIGDLSKSSVQLAEAAGEQLNNIEPSIRKTAGLVQEIAANSHEQCHELELINQNIGEVSQRVATNAAASEQLSATAEQLSNQALQVQTMLAFFKIKRS</sequence>
<dbReference type="GO" id="GO:0007165">
    <property type="term" value="P:signal transduction"/>
    <property type="evidence" value="ECO:0007669"/>
    <property type="project" value="UniProtKB-KW"/>
</dbReference>
<accession>A0A377SS45</accession>
<evidence type="ECO:0000259" key="5">
    <source>
        <dbReference type="PROSITE" id="PS50111"/>
    </source>
</evidence>
<gene>
    <name evidence="6" type="primary">trg_3</name>
    <name evidence="6" type="ORF">NCTC11159_03408</name>
</gene>
<evidence type="ECO:0000256" key="4">
    <source>
        <dbReference type="SAM" id="Phobius"/>
    </source>
</evidence>
<comment type="similarity">
    <text evidence="2">Belongs to the methyl-accepting chemotaxis (MCP) protein family.</text>
</comment>
<keyword evidence="4" id="KW-1133">Transmembrane helix</keyword>
<feature type="transmembrane region" description="Helical" evidence="4">
    <location>
        <begin position="187"/>
        <end position="207"/>
    </location>
</feature>
<feature type="domain" description="Methyl-accepting transducer" evidence="5">
    <location>
        <begin position="270"/>
        <end position="485"/>
    </location>
</feature>
<keyword evidence="4" id="KW-0472">Membrane</keyword>
<evidence type="ECO:0000256" key="1">
    <source>
        <dbReference type="ARBA" id="ARBA00022500"/>
    </source>
</evidence>
<dbReference type="InterPro" id="IPR004089">
    <property type="entry name" value="MCPsignal_dom"/>
</dbReference>
<organism evidence="6 7">
    <name type="scientific">Iodobacter fluviatilis</name>
    <dbReference type="NCBI Taxonomy" id="537"/>
    <lineage>
        <taxon>Bacteria</taxon>
        <taxon>Pseudomonadati</taxon>
        <taxon>Pseudomonadota</taxon>
        <taxon>Betaproteobacteria</taxon>
        <taxon>Neisseriales</taxon>
        <taxon>Chitinibacteraceae</taxon>
        <taxon>Iodobacter</taxon>
    </lineage>
</organism>
<dbReference type="SUPFAM" id="SSF58104">
    <property type="entry name" value="Methyl-accepting chemotaxis protein (MCP) signaling domain"/>
    <property type="match status" value="1"/>
</dbReference>
<dbReference type="GO" id="GO:0006935">
    <property type="term" value="P:chemotaxis"/>
    <property type="evidence" value="ECO:0007669"/>
    <property type="project" value="UniProtKB-KW"/>
</dbReference>
<reference evidence="6 7" key="1">
    <citation type="submission" date="2018-06" db="EMBL/GenBank/DDBJ databases">
        <authorList>
            <consortium name="Pathogen Informatics"/>
            <person name="Doyle S."/>
        </authorList>
    </citation>
    <scope>NUCLEOTIDE SEQUENCE [LARGE SCALE GENOMIC DNA]</scope>
    <source>
        <strain evidence="6 7">NCTC11159</strain>
    </source>
</reference>
<dbReference type="InterPro" id="IPR051310">
    <property type="entry name" value="MCP_chemotaxis"/>
</dbReference>
<dbReference type="PANTHER" id="PTHR43531">
    <property type="entry name" value="PROTEIN ICFG"/>
    <property type="match status" value="1"/>
</dbReference>
<dbReference type="GO" id="GO:0005886">
    <property type="term" value="C:plasma membrane"/>
    <property type="evidence" value="ECO:0007669"/>
    <property type="project" value="TreeGrafter"/>
</dbReference>
<keyword evidence="1" id="KW-0145">Chemotaxis</keyword>
<dbReference type="PROSITE" id="PS50111">
    <property type="entry name" value="CHEMOTAXIS_TRANSDUC_2"/>
    <property type="match status" value="1"/>
</dbReference>
<dbReference type="SMART" id="SM00283">
    <property type="entry name" value="MA"/>
    <property type="match status" value="1"/>
</dbReference>
<dbReference type="GO" id="GO:0004888">
    <property type="term" value="F:transmembrane signaling receptor activity"/>
    <property type="evidence" value="ECO:0007669"/>
    <property type="project" value="InterPro"/>
</dbReference>
<keyword evidence="4" id="KW-0812">Transmembrane</keyword>
<dbReference type="AlphaFoldDB" id="A0A377SS45"/>
<evidence type="ECO:0000256" key="3">
    <source>
        <dbReference type="PROSITE-ProRule" id="PRU00284"/>
    </source>
</evidence>
<keyword evidence="3" id="KW-0807">Transducer</keyword>
<dbReference type="PRINTS" id="PR00260">
    <property type="entry name" value="CHEMTRNSDUCR"/>
</dbReference>
<dbReference type="Pfam" id="PF00015">
    <property type="entry name" value="MCPsignal"/>
    <property type="match status" value="1"/>
</dbReference>
<dbReference type="Gene3D" id="1.10.287.950">
    <property type="entry name" value="Methyl-accepting chemotaxis protein"/>
    <property type="match status" value="1"/>
</dbReference>
<proteinExistence type="inferred from homology"/>
<dbReference type="PANTHER" id="PTHR43531:SF11">
    <property type="entry name" value="METHYL-ACCEPTING CHEMOTAXIS PROTEIN 3"/>
    <property type="match status" value="1"/>
</dbReference>
<name>A0A377SS45_9NEIS</name>
<evidence type="ECO:0000256" key="2">
    <source>
        <dbReference type="ARBA" id="ARBA00029447"/>
    </source>
</evidence>